<dbReference type="Proteomes" id="UP000885771">
    <property type="component" value="Unassembled WGS sequence"/>
</dbReference>
<dbReference type="AlphaFoldDB" id="A0A7V5RNR1"/>
<dbReference type="EMBL" id="DRLI01000116">
    <property type="protein sequence ID" value="HHM01961.1"/>
    <property type="molecule type" value="Genomic_DNA"/>
</dbReference>
<accession>A0A7V5RNR1</accession>
<sequence>MNTVNILPARVFEARAFIKREIDAARAEMGRTRSENRRRLIKDKKINPRMELSTLLDDLIKENTRLSQALNDREAALARLPETEDLDAQILELERELI</sequence>
<reference evidence="1" key="1">
    <citation type="journal article" date="2020" name="mSystems">
        <title>Genome- and Community-Level Interaction Insights into Carbon Utilization and Element Cycling Functions of Hydrothermarchaeota in Hydrothermal Sediment.</title>
        <authorList>
            <person name="Zhou Z."/>
            <person name="Liu Y."/>
            <person name="Xu W."/>
            <person name="Pan J."/>
            <person name="Luo Z.H."/>
            <person name="Li M."/>
        </authorList>
    </citation>
    <scope>NUCLEOTIDE SEQUENCE [LARGE SCALE GENOMIC DNA]</scope>
    <source>
        <strain evidence="1">HyVt-460</strain>
    </source>
</reference>
<protein>
    <submittedName>
        <fullName evidence="1">Uncharacterized protein</fullName>
    </submittedName>
</protein>
<feature type="non-terminal residue" evidence="1">
    <location>
        <position position="98"/>
    </location>
</feature>
<gene>
    <name evidence="1" type="ORF">ENJ15_03045</name>
</gene>
<proteinExistence type="predicted"/>
<organism evidence="1">
    <name type="scientific">Caldithrix abyssi</name>
    <dbReference type="NCBI Taxonomy" id="187145"/>
    <lineage>
        <taxon>Bacteria</taxon>
        <taxon>Pseudomonadati</taxon>
        <taxon>Calditrichota</taxon>
        <taxon>Calditrichia</taxon>
        <taxon>Calditrichales</taxon>
        <taxon>Calditrichaceae</taxon>
        <taxon>Caldithrix</taxon>
    </lineage>
</organism>
<name>A0A7V5RNR1_CALAY</name>
<evidence type="ECO:0000313" key="1">
    <source>
        <dbReference type="EMBL" id="HHM01961.1"/>
    </source>
</evidence>
<comment type="caution">
    <text evidence="1">The sequence shown here is derived from an EMBL/GenBank/DDBJ whole genome shotgun (WGS) entry which is preliminary data.</text>
</comment>